<dbReference type="GO" id="GO:0035861">
    <property type="term" value="C:site of double-strand break"/>
    <property type="evidence" value="ECO:0007669"/>
    <property type="project" value="TreeGrafter"/>
</dbReference>
<dbReference type="GO" id="GO:0060090">
    <property type="term" value="F:molecular adaptor activity"/>
    <property type="evidence" value="ECO:0007669"/>
    <property type="project" value="TreeGrafter"/>
</dbReference>
<dbReference type="Pfam" id="PF15384">
    <property type="entry name" value="PAXX"/>
    <property type="match status" value="1"/>
</dbReference>
<dbReference type="EMBL" id="JAOTOJ010000016">
    <property type="protein sequence ID" value="KAK9392246.1"/>
    <property type="molecule type" value="Genomic_DNA"/>
</dbReference>
<dbReference type="GO" id="GO:0070419">
    <property type="term" value="C:nonhomologous end joining complex"/>
    <property type="evidence" value="ECO:0007669"/>
    <property type="project" value="TreeGrafter"/>
</dbReference>
<reference evidence="2 3" key="1">
    <citation type="journal article" date="2024" name="Proc. Natl. Acad. Sci. U.S.A.">
        <title>The genetic regulatory architecture and epigenomic basis for age-related changes in rattlesnake venom.</title>
        <authorList>
            <person name="Hogan M.P."/>
            <person name="Holding M.L."/>
            <person name="Nystrom G.S."/>
            <person name="Colston T.J."/>
            <person name="Bartlett D.A."/>
            <person name="Mason A.J."/>
            <person name="Ellsworth S.A."/>
            <person name="Rautsaw R.M."/>
            <person name="Lawrence K.C."/>
            <person name="Strickland J.L."/>
            <person name="He B."/>
            <person name="Fraser P."/>
            <person name="Margres M.J."/>
            <person name="Gilbert D.M."/>
            <person name="Gibbs H.L."/>
            <person name="Parkinson C.L."/>
            <person name="Rokyta D.R."/>
        </authorList>
    </citation>
    <scope>NUCLEOTIDE SEQUENCE [LARGE SCALE GENOMIC DNA]</scope>
    <source>
        <strain evidence="2">DRR0105</strain>
    </source>
</reference>
<dbReference type="CDD" id="cd22286">
    <property type="entry name" value="HD_PAXX_N"/>
    <property type="match status" value="1"/>
</dbReference>
<sequence length="197" mass="20994">MAPPGPLRVVSHGGRRFLCFCGDGGASPRLHLTDACEFWSCSVPPEKLSGQEEPGSPATGCLSKLREILQGQTPILALHDSKATLQVQDGGQSVTFDLDQASLPEARRQLQDLTFGLVEQLQTLEKRLEEGTAAAAALAHRSPEKISPSQSLLGADFSPRKPRGGAGPSKRRLPGESLINPGFRSKKTPTGVDFEDA</sequence>
<proteinExistence type="predicted"/>
<dbReference type="PANTHER" id="PTHR28586">
    <property type="entry name" value="PROTEIN PAXX"/>
    <property type="match status" value="1"/>
</dbReference>
<dbReference type="GO" id="GO:0006303">
    <property type="term" value="P:double-strand break repair via nonhomologous end joining"/>
    <property type="evidence" value="ECO:0007669"/>
    <property type="project" value="InterPro"/>
</dbReference>
<feature type="region of interest" description="Disordered" evidence="1">
    <location>
        <begin position="139"/>
        <end position="197"/>
    </location>
</feature>
<protein>
    <submittedName>
        <fullName evidence="2">Protein PAXX</fullName>
    </submittedName>
</protein>
<dbReference type="Proteomes" id="UP001474421">
    <property type="component" value="Unassembled WGS sequence"/>
</dbReference>
<dbReference type="InterPro" id="IPR027873">
    <property type="entry name" value="PAXX"/>
</dbReference>
<gene>
    <name evidence="2" type="ORF">NXF25_017090</name>
</gene>
<evidence type="ECO:0000313" key="2">
    <source>
        <dbReference type="EMBL" id="KAK9392246.1"/>
    </source>
</evidence>
<organism evidence="2 3">
    <name type="scientific">Crotalus adamanteus</name>
    <name type="common">Eastern diamondback rattlesnake</name>
    <dbReference type="NCBI Taxonomy" id="8729"/>
    <lineage>
        <taxon>Eukaryota</taxon>
        <taxon>Metazoa</taxon>
        <taxon>Chordata</taxon>
        <taxon>Craniata</taxon>
        <taxon>Vertebrata</taxon>
        <taxon>Euteleostomi</taxon>
        <taxon>Lepidosauria</taxon>
        <taxon>Squamata</taxon>
        <taxon>Bifurcata</taxon>
        <taxon>Unidentata</taxon>
        <taxon>Episquamata</taxon>
        <taxon>Toxicofera</taxon>
        <taxon>Serpentes</taxon>
        <taxon>Colubroidea</taxon>
        <taxon>Viperidae</taxon>
        <taxon>Crotalinae</taxon>
        <taxon>Crotalus</taxon>
    </lineage>
</organism>
<accession>A0AAW1AS26</accession>
<keyword evidence="3" id="KW-1185">Reference proteome</keyword>
<evidence type="ECO:0000313" key="3">
    <source>
        <dbReference type="Proteomes" id="UP001474421"/>
    </source>
</evidence>
<dbReference type="AlphaFoldDB" id="A0AAW1AS26"/>
<dbReference type="GO" id="GO:0005634">
    <property type="term" value="C:nucleus"/>
    <property type="evidence" value="ECO:0007669"/>
    <property type="project" value="TreeGrafter"/>
</dbReference>
<dbReference type="InterPro" id="IPR054134">
    <property type="entry name" value="PAXX_N"/>
</dbReference>
<dbReference type="PANTHER" id="PTHR28586:SF1">
    <property type="entry name" value="PROTEIN PAXX"/>
    <property type="match status" value="1"/>
</dbReference>
<evidence type="ECO:0000256" key="1">
    <source>
        <dbReference type="SAM" id="MobiDB-lite"/>
    </source>
</evidence>
<comment type="caution">
    <text evidence="2">The sequence shown here is derived from an EMBL/GenBank/DDBJ whole genome shotgun (WGS) entry which is preliminary data.</text>
</comment>
<name>A0AAW1AS26_CROAD</name>